<dbReference type="Proteomes" id="UP000734854">
    <property type="component" value="Unassembled WGS sequence"/>
</dbReference>
<dbReference type="EMBL" id="JACMSC010000004">
    <property type="protein sequence ID" value="KAG6525330.1"/>
    <property type="molecule type" value="Genomic_DNA"/>
</dbReference>
<protein>
    <submittedName>
        <fullName evidence="2">Uncharacterized protein</fullName>
    </submittedName>
</protein>
<evidence type="ECO:0000313" key="3">
    <source>
        <dbReference type="Proteomes" id="UP000734854"/>
    </source>
</evidence>
<organism evidence="2 3">
    <name type="scientific">Zingiber officinale</name>
    <name type="common">Ginger</name>
    <name type="synonym">Amomum zingiber</name>
    <dbReference type="NCBI Taxonomy" id="94328"/>
    <lineage>
        <taxon>Eukaryota</taxon>
        <taxon>Viridiplantae</taxon>
        <taxon>Streptophyta</taxon>
        <taxon>Embryophyta</taxon>
        <taxon>Tracheophyta</taxon>
        <taxon>Spermatophyta</taxon>
        <taxon>Magnoliopsida</taxon>
        <taxon>Liliopsida</taxon>
        <taxon>Zingiberales</taxon>
        <taxon>Zingiberaceae</taxon>
        <taxon>Zingiber</taxon>
    </lineage>
</organism>
<evidence type="ECO:0000256" key="1">
    <source>
        <dbReference type="SAM" id="MobiDB-lite"/>
    </source>
</evidence>
<dbReference type="AlphaFoldDB" id="A0A8J5LQ52"/>
<feature type="region of interest" description="Disordered" evidence="1">
    <location>
        <begin position="25"/>
        <end position="47"/>
    </location>
</feature>
<gene>
    <name evidence="2" type="ORF">ZIOFF_015286</name>
</gene>
<sequence>MEHEIVPIRFYKGINSYWRSRRYQKIDAPSSPPTGKKPKKATSRLGSGSGRWFLRLRRRISLSRFRIRIPSPLKILTRLRDAYVDWMLSAAGKAPALSEPATWTKRIPKSRPAKTRTSEIERRLMFEIYNSLVVAGEIKLKQA</sequence>
<reference evidence="2 3" key="1">
    <citation type="submission" date="2020-08" db="EMBL/GenBank/DDBJ databases">
        <title>Plant Genome Project.</title>
        <authorList>
            <person name="Zhang R.-G."/>
        </authorList>
    </citation>
    <scope>NUCLEOTIDE SEQUENCE [LARGE SCALE GENOMIC DNA]</scope>
    <source>
        <tissue evidence="2">Rhizome</tissue>
    </source>
</reference>
<proteinExistence type="predicted"/>
<dbReference type="PANTHER" id="PTHR33702">
    <property type="entry name" value="BNAA09G40010D PROTEIN"/>
    <property type="match status" value="1"/>
</dbReference>
<dbReference type="OrthoDB" id="764584at2759"/>
<name>A0A8J5LQ52_ZINOF</name>
<comment type="caution">
    <text evidence="2">The sequence shown here is derived from an EMBL/GenBank/DDBJ whole genome shotgun (WGS) entry which is preliminary data.</text>
</comment>
<keyword evidence="3" id="KW-1185">Reference proteome</keyword>
<dbReference type="PANTHER" id="PTHR33702:SF30">
    <property type="entry name" value="OS05G0576600 PROTEIN"/>
    <property type="match status" value="1"/>
</dbReference>
<accession>A0A8J5LQ52</accession>
<evidence type="ECO:0000313" key="2">
    <source>
        <dbReference type="EMBL" id="KAG6525330.1"/>
    </source>
</evidence>